<dbReference type="SUPFAM" id="SSF53335">
    <property type="entry name" value="S-adenosyl-L-methionine-dependent methyltransferases"/>
    <property type="match status" value="1"/>
</dbReference>
<evidence type="ECO:0000313" key="8">
    <source>
        <dbReference type="Proteomes" id="UP000001197"/>
    </source>
</evidence>
<dbReference type="PANTHER" id="PTHR14614">
    <property type="entry name" value="HEPATOCELLULAR CARCINOMA-ASSOCIATED ANTIGEN"/>
    <property type="match status" value="1"/>
</dbReference>
<keyword evidence="8" id="KW-1185">Reference proteome</keyword>
<dbReference type="AlphaFoldDB" id="A0A090CPX9"/>
<evidence type="ECO:0000256" key="6">
    <source>
        <dbReference type="SAM" id="MobiDB-lite"/>
    </source>
</evidence>
<dbReference type="GO" id="GO:0071885">
    <property type="term" value="F:N-terminal protein N-methyltransferase activity"/>
    <property type="evidence" value="ECO:0007669"/>
    <property type="project" value="UniProtKB-UniRule"/>
</dbReference>
<feature type="binding site" evidence="5">
    <location>
        <begin position="148"/>
        <end position="150"/>
    </location>
    <ligand>
        <name>S-adenosyl-L-methionine</name>
        <dbReference type="ChEBI" id="CHEBI:59789"/>
    </ligand>
</feature>
<dbReference type="EMBL" id="FO904939">
    <property type="protein sequence ID" value="CDP28304.1"/>
    <property type="molecule type" value="Genomic_DNA"/>
</dbReference>
<dbReference type="Pfam" id="PF10294">
    <property type="entry name" value="Methyltransf_16"/>
    <property type="match status" value="1"/>
</dbReference>
<proteinExistence type="inferred from homology"/>
<comment type="function">
    <text evidence="5">S-adenosyl-L-methionine-dependent protein methyltransferase that trimethylates the N-terminal glycine 'Gly-2' of elongation factor 1-alpha, before also catalyzing the mono- and dimethylation of 'Lys-3'.</text>
</comment>
<evidence type="ECO:0000313" key="7">
    <source>
        <dbReference type="EMBL" id="CDP28304.1"/>
    </source>
</evidence>
<feature type="binding site" evidence="5">
    <location>
        <position position="206"/>
    </location>
    <ligand>
        <name>S-adenosyl-L-methionine</name>
        <dbReference type="ChEBI" id="CHEBI:59789"/>
    </ligand>
</feature>
<dbReference type="FunCoup" id="A0A090CPX9">
    <property type="interactions" value="132"/>
</dbReference>
<feature type="binding site" evidence="5">
    <location>
        <position position="170"/>
    </location>
    <ligand>
        <name>S-adenosyl-L-methionine</name>
        <dbReference type="ChEBI" id="CHEBI:59789"/>
    </ligand>
</feature>
<accession>A0A090CPX9</accession>
<dbReference type="Gene3D" id="3.40.50.150">
    <property type="entry name" value="Vaccinia Virus protein VP39"/>
    <property type="match status" value="1"/>
</dbReference>
<keyword evidence="4 5" id="KW-0949">S-adenosyl-L-methionine</keyword>
<dbReference type="Proteomes" id="UP000001197">
    <property type="component" value="Chromosome 4"/>
</dbReference>
<reference evidence="8" key="2">
    <citation type="journal article" date="2014" name="Genetics">
        <title>Maintaining two mating types: Structure of the mating type locus and its role in heterokaryosis in Podospora anserina.</title>
        <authorList>
            <person name="Grognet P."/>
            <person name="Bidard F."/>
            <person name="Kuchly C."/>
            <person name="Tong L.C.H."/>
            <person name="Coppin E."/>
            <person name="Benkhali J.A."/>
            <person name="Couloux A."/>
            <person name="Wincker P."/>
            <person name="Debuchy R."/>
            <person name="Silar P."/>
        </authorList>
    </citation>
    <scope>GENOME REANNOTATION</scope>
    <source>
        <strain evidence="8">S / ATCC MYA-4624 / DSM 980 / FGSC 10383</strain>
    </source>
</reference>
<comment type="similarity">
    <text evidence="5">Belongs to the class I-like SAM-binding methyltransferase superfamily. EFM7 family.</text>
</comment>
<gene>
    <name evidence="5" type="primary">EFM7</name>
</gene>
<dbReference type="GO" id="GO:0016279">
    <property type="term" value="F:protein-lysine N-methyltransferase activity"/>
    <property type="evidence" value="ECO:0007669"/>
    <property type="project" value="UniProtKB-UniRule"/>
</dbReference>
<evidence type="ECO:0000256" key="3">
    <source>
        <dbReference type="ARBA" id="ARBA00022679"/>
    </source>
</evidence>
<dbReference type="InParanoid" id="A0A090CPX9"/>
<dbReference type="EC" id="2.1.1.-" evidence="5"/>
<dbReference type="CDD" id="cd02440">
    <property type="entry name" value="AdoMet_MTases"/>
    <property type="match status" value="1"/>
</dbReference>
<feature type="region of interest" description="Disordered" evidence="6">
    <location>
        <begin position="59"/>
        <end position="94"/>
    </location>
</feature>
<comment type="subcellular location">
    <subcellularLocation>
        <location evidence="5">Cytoplasm</location>
    </subcellularLocation>
</comment>
<keyword evidence="3 5" id="KW-0808">Transferase</keyword>
<evidence type="ECO:0000256" key="5">
    <source>
        <dbReference type="HAMAP-Rule" id="MF_03223"/>
    </source>
</evidence>
<keyword evidence="1 5" id="KW-0963">Cytoplasm</keyword>
<evidence type="ECO:0000256" key="1">
    <source>
        <dbReference type="ARBA" id="ARBA00022490"/>
    </source>
</evidence>
<dbReference type="HAMAP" id="MF_03223">
    <property type="entry name" value="Methyltr_EFM7"/>
    <property type="match status" value="1"/>
</dbReference>
<feature type="binding site" evidence="5">
    <location>
        <position position="227"/>
    </location>
    <ligand>
        <name>S-adenosyl-L-methionine</name>
        <dbReference type="ChEBI" id="CHEBI:59789"/>
    </ligand>
</feature>
<organism evidence="7 8">
    <name type="scientific">Podospora anserina (strain S / ATCC MYA-4624 / DSM 980 / FGSC 10383)</name>
    <name type="common">Pleurage anserina</name>
    <dbReference type="NCBI Taxonomy" id="515849"/>
    <lineage>
        <taxon>Eukaryota</taxon>
        <taxon>Fungi</taxon>
        <taxon>Dikarya</taxon>
        <taxon>Ascomycota</taxon>
        <taxon>Pezizomycotina</taxon>
        <taxon>Sordariomycetes</taxon>
        <taxon>Sordariomycetidae</taxon>
        <taxon>Sordariales</taxon>
        <taxon>Podosporaceae</taxon>
        <taxon>Podospora</taxon>
        <taxon>Podospora anserina</taxon>
    </lineage>
</organism>
<dbReference type="GO" id="GO:0032259">
    <property type="term" value="P:methylation"/>
    <property type="evidence" value="ECO:0007669"/>
    <property type="project" value="UniProtKB-KW"/>
</dbReference>
<dbReference type="InterPro" id="IPR019410">
    <property type="entry name" value="Methyltransf_16"/>
</dbReference>
<evidence type="ECO:0000256" key="4">
    <source>
        <dbReference type="ARBA" id="ARBA00022691"/>
    </source>
</evidence>
<protein>
    <recommendedName>
        <fullName evidence="5">Protein N-terminal and lysine N-methyltransferase EFM7</fullName>
        <ecNumber evidence="5">2.1.1.-</ecNumber>
    </recommendedName>
    <alternativeName>
        <fullName evidence="5">Elongation factor methyltransferase 7</fullName>
    </alternativeName>
</protein>
<dbReference type="eggNOG" id="KOG2920">
    <property type="taxonomic scope" value="Eukaryota"/>
</dbReference>
<dbReference type="InterPro" id="IPR029063">
    <property type="entry name" value="SAM-dependent_MTases_sf"/>
</dbReference>
<dbReference type="InterPro" id="IPR025784">
    <property type="entry name" value="EFM7"/>
</dbReference>
<reference evidence="7 8" key="1">
    <citation type="journal article" date="2008" name="Genome Biol.">
        <title>The genome sequence of the model ascomycete fungus Podospora anserina.</title>
        <authorList>
            <person name="Espagne E."/>
            <person name="Lespinet O."/>
            <person name="Malagnac F."/>
            <person name="Da Silva C."/>
            <person name="Jaillon O."/>
            <person name="Porcel B.M."/>
            <person name="Couloux A."/>
            <person name="Aury J.-M."/>
            <person name="Segurens B."/>
            <person name="Poulain J."/>
            <person name="Anthouard V."/>
            <person name="Grossetete S."/>
            <person name="Khalili H."/>
            <person name="Coppin E."/>
            <person name="Dequard-Chablat M."/>
            <person name="Picard M."/>
            <person name="Contamine V."/>
            <person name="Arnaise S."/>
            <person name="Bourdais A."/>
            <person name="Berteaux-Lecellier V."/>
            <person name="Gautheret D."/>
            <person name="de Vries R.P."/>
            <person name="Battaglia E."/>
            <person name="Coutinho P.M."/>
            <person name="Danchin E.G.J."/>
            <person name="Henrissat B."/>
            <person name="El Khoury R."/>
            <person name="Sainsard-Chanet A."/>
            <person name="Boivin A."/>
            <person name="Pinan-Lucarre B."/>
            <person name="Sellem C.H."/>
            <person name="Debuchy R."/>
            <person name="Wincker P."/>
            <person name="Weissenbach J."/>
            <person name="Silar P."/>
        </authorList>
    </citation>
    <scope>NUCLEOTIDE SEQUENCE [LARGE SCALE GENOMIC DNA]</scope>
    <source>
        <strain evidence="8">S / ATCC MYA-4624 / DSM 980 / FGSC 10383</strain>
    </source>
</reference>
<keyword evidence="2 5" id="KW-0489">Methyltransferase</keyword>
<name>A0A090CPX9_PODAN</name>
<dbReference type="GO" id="GO:0005737">
    <property type="term" value="C:cytoplasm"/>
    <property type="evidence" value="ECO:0007669"/>
    <property type="project" value="UniProtKB-SubCell"/>
</dbReference>
<dbReference type="STRING" id="515849.A0A090CPX9"/>
<dbReference type="PANTHER" id="PTHR14614:SF10">
    <property type="entry name" value="PROTEIN N-TERMINAL AND LYSINE N-METHYLTRANSFERASE EFM7"/>
    <property type="match status" value="1"/>
</dbReference>
<feature type="binding site" evidence="5">
    <location>
        <position position="121"/>
    </location>
    <ligand>
        <name>S-adenosyl-L-methionine</name>
        <dbReference type="ChEBI" id="CHEBI:59789"/>
    </ligand>
</feature>
<evidence type="ECO:0000256" key="2">
    <source>
        <dbReference type="ARBA" id="ARBA00022603"/>
    </source>
</evidence>
<dbReference type="PROSITE" id="PS51560">
    <property type="entry name" value="SAM_MT_NNT1"/>
    <property type="match status" value="1"/>
</dbReference>
<sequence length="324" mass="36551">MMCSISPSQHFLCETGHFSTPPSSKNLLPLNTKKYHHHSFFFIFHFHFFFHIHQPQTKTKMSTHDSDNESGGGGELGLFSEPTDYYPPSPPPTTETYTTATGEIITLHLVGHSPLEAHHLWNGSRVISQLFESTPTTTVQNRTVCELGAGAGLPSLVASMLGASLVVCTDFPDPDLIATIQKNIDGCHLLPHDNDELNIVADGFVWGASPSTLLRHSPNGFDVLILADLLFRHSEHGNMIKTIRETLKRTREAKAYVVFCSYRPWLREKDLKFFDLCREDGFEVEQILEKKMDKKLFEEDPGDEEILKTVTGWVVSWPEKEWVA</sequence>